<keyword evidence="2" id="KW-0812">Transmembrane</keyword>
<name>A0AAV3NTT2_LITER</name>
<keyword evidence="2" id="KW-1133">Transmembrane helix</keyword>
<dbReference type="AlphaFoldDB" id="A0AAV3NTT2"/>
<organism evidence="3 4">
    <name type="scientific">Lithospermum erythrorhizon</name>
    <name type="common">Purple gromwell</name>
    <name type="synonym">Lithospermum officinale var. erythrorhizon</name>
    <dbReference type="NCBI Taxonomy" id="34254"/>
    <lineage>
        <taxon>Eukaryota</taxon>
        <taxon>Viridiplantae</taxon>
        <taxon>Streptophyta</taxon>
        <taxon>Embryophyta</taxon>
        <taxon>Tracheophyta</taxon>
        <taxon>Spermatophyta</taxon>
        <taxon>Magnoliopsida</taxon>
        <taxon>eudicotyledons</taxon>
        <taxon>Gunneridae</taxon>
        <taxon>Pentapetalae</taxon>
        <taxon>asterids</taxon>
        <taxon>lamiids</taxon>
        <taxon>Boraginales</taxon>
        <taxon>Boraginaceae</taxon>
        <taxon>Boraginoideae</taxon>
        <taxon>Lithospermeae</taxon>
        <taxon>Lithospermum</taxon>
    </lineage>
</organism>
<comment type="caution">
    <text evidence="3">The sequence shown here is derived from an EMBL/GenBank/DDBJ whole genome shotgun (WGS) entry which is preliminary data.</text>
</comment>
<dbReference type="EMBL" id="BAABME010000436">
    <property type="protein sequence ID" value="GAA0142755.1"/>
    <property type="molecule type" value="Genomic_DNA"/>
</dbReference>
<evidence type="ECO:0000256" key="2">
    <source>
        <dbReference type="SAM" id="Phobius"/>
    </source>
</evidence>
<keyword evidence="2" id="KW-0472">Membrane</keyword>
<evidence type="ECO:0000256" key="1">
    <source>
        <dbReference type="SAM" id="MobiDB-lite"/>
    </source>
</evidence>
<accession>A0AAV3NTT2</accession>
<dbReference type="Proteomes" id="UP001454036">
    <property type="component" value="Unassembled WGS sequence"/>
</dbReference>
<reference evidence="3 4" key="1">
    <citation type="submission" date="2024-01" db="EMBL/GenBank/DDBJ databases">
        <title>The complete chloroplast genome sequence of Lithospermum erythrorhizon: insights into the phylogenetic relationship among Boraginaceae species and the maternal lineages of purple gromwells.</title>
        <authorList>
            <person name="Okada T."/>
            <person name="Watanabe K."/>
        </authorList>
    </citation>
    <scope>NUCLEOTIDE SEQUENCE [LARGE SCALE GENOMIC DNA]</scope>
</reference>
<feature type="region of interest" description="Disordered" evidence="1">
    <location>
        <begin position="1"/>
        <end position="23"/>
    </location>
</feature>
<sequence length="107" mass="12050">MESINFRVIDEDDQPTDDEDQPDVPLTVTNNLANQTTIEPIVNASVNDSGIEPVARIQKNHPTDNIIDHLEEGMITWKKDKVNYRKMIGLFGETCFIFIGSATILFS</sequence>
<feature type="compositionally biased region" description="Acidic residues" evidence="1">
    <location>
        <begin position="10"/>
        <end position="22"/>
    </location>
</feature>
<evidence type="ECO:0000313" key="4">
    <source>
        <dbReference type="Proteomes" id="UP001454036"/>
    </source>
</evidence>
<evidence type="ECO:0000313" key="3">
    <source>
        <dbReference type="EMBL" id="GAA0142755.1"/>
    </source>
</evidence>
<feature type="transmembrane region" description="Helical" evidence="2">
    <location>
        <begin position="87"/>
        <end position="106"/>
    </location>
</feature>
<keyword evidence="4" id="KW-1185">Reference proteome</keyword>
<gene>
    <name evidence="3" type="ORF">LIER_03583</name>
</gene>
<proteinExistence type="predicted"/>
<protein>
    <submittedName>
        <fullName evidence="3">Uncharacterized protein</fullName>
    </submittedName>
</protein>